<dbReference type="GO" id="GO:0006412">
    <property type="term" value="P:translation"/>
    <property type="evidence" value="ECO:0007669"/>
    <property type="project" value="InterPro"/>
</dbReference>
<dbReference type="Gene3D" id="3.30.1740.20">
    <property type="entry name" value="Ribosomal protein S26e"/>
    <property type="match status" value="1"/>
</dbReference>
<evidence type="ECO:0000313" key="7">
    <source>
        <dbReference type="EMBL" id="KIY95106.1"/>
    </source>
</evidence>
<keyword evidence="8" id="KW-1185">Reference proteome</keyword>
<dbReference type="GO" id="GO:0022627">
    <property type="term" value="C:cytosolic small ribosomal subunit"/>
    <property type="evidence" value="ECO:0007669"/>
    <property type="project" value="TreeGrafter"/>
</dbReference>
<evidence type="ECO:0000313" key="8">
    <source>
        <dbReference type="Proteomes" id="UP000054498"/>
    </source>
</evidence>
<dbReference type="SUPFAM" id="SSF54843">
    <property type="entry name" value="Ribosomal protein L22"/>
    <property type="match status" value="1"/>
</dbReference>
<feature type="region of interest" description="Disordered" evidence="6">
    <location>
        <begin position="231"/>
        <end position="260"/>
    </location>
</feature>
<keyword evidence="3 5" id="KW-0689">Ribosomal protein</keyword>
<evidence type="ECO:0000256" key="3">
    <source>
        <dbReference type="ARBA" id="ARBA00022980"/>
    </source>
</evidence>
<comment type="similarity">
    <text evidence="1">Belongs to the eukaryotic ribosomal protein eS26 family.</text>
</comment>
<dbReference type="Pfam" id="PF00237">
    <property type="entry name" value="Ribosomal_L22"/>
    <property type="match status" value="1"/>
</dbReference>
<dbReference type="InterPro" id="IPR036394">
    <property type="entry name" value="Ribosomal_uL22_sf"/>
</dbReference>
<dbReference type="RefSeq" id="XP_013894126.1">
    <property type="nucleotide sequence ID" value="XM_014038672.1"/>
</dbReference>
<organism evidence="7 8">
    <name type="scientific">Monoraphidium neglectum</name>
    <dbReference type="NCBI Taxonomy" id="145388"/>
    <lineage>
        <taxon>Eukaryota</taxon>
        <taxon>Viridiplantae</taxon>
        <taxon>Chlorophyta</taxon>
        <taxon>core chlorophytes</taxon>
        <taxon>Chlorophyceae</taxon>
        <taxon>CS clade</taxon>
        <taxon>Sphaeropleales</taxon>
        <taxon>Selenastraceae</taxon>
        <taxon>Monoraphidium</taxon>
    </lineage>
</organism>
<dbReference type="InterPro" id="IPR038551">
    <property type="entry name" value="Ribosomal_eS26_sf"/>
</dbReference>
<comment type="similarity">
    <text evidence="2 5">Belongs to the universal ribosomal protein uL22 family.</text>
</comment>
<protein>
    <submittedName>
        <fullName evidence="7">40S ribosomal protein S26</fullName>
    </submittedName>
</protein>
<gene>
    <name evidence="7" type="ORF">MNEG_12856</name>
</gene>
<dbReference type="GO" id="GO:0003729">
    <property type="term" value="F:mRNA binding"/>
    <property type="evidence" value="ECO:0007669"/>
    <property type="project" value="TreeGrafter"/>
</dbReference>
<dbReference type="InterPro" id="IPR000892">
    <property type="entry name" value="Ribosomal_eS26"/>
</dbReference>
<dbReference type="Proteomes" id="UP000054498">
    <property type="component" value="Unassembled WGS sequence"/>
</dbReference>
<name>A0A0D2M0V9_9CHLO</name>
<dbReference type="EMBL" id="KK103693">
    <property type="protein sequence ID" value="KIY95106.1"/>
    <property type="molecule type" value="Genomic_DNA"/>
</dbReference>
<dbReference type="OrthoDB" id="10262653at2759"/>
<dbReference type="STRING" id="145388.A0A0D2M0V9"/>
<evidence type="ECO:0000256" key="5">
    <source>
        <dbReference type="RuleBase" id="RU004005"/>
    </source>
</evidence>
<dbReference type="Pfam" id="PF01283">
    <property type="entry name" value="Ribosomal_S26e"/>
    <property type="match status" value="1"/>
</dbReference>
<evidence type="ECO:0000256" key="4">
    <source>
        <dbReference type="ARBA" id="ARBA00023274"/>
    </source>
</evidence>
<dbReference type="KEGG" id="mng:MNEG_12856"/>
<proteinExistence type="inferred from homology"/>
<dbReference type="InterPro" id="IPR001063">
    <property type="entry name" value="Ribosomal_uL22"/>
</dbReference>
<dbReference type="PANTHER" id="PTHR12538:SF0">
    <property type="entry name" value="40S RIBOSOMAL PROTEIN S26"/>
    <property type="match status" value="1"/>
</dbReference>
<dbReference type="AlphaFoldDB" id="A0A0D2M0V9"/>
<accession>A0A0D2M0V9</accession>
<sequence length="260" mass="29139">MGGGGKQLQLPELQSAAQQTQRCDARSAASASKKQPQPQSATGVCNRKALRMGWKKLDFVMPLARRRNVDDALAQLAACPKKAAIEVHNAVANARNNAIVQGADPKRLIVERIWTGRAKPFKKLWFAGRGYSSVRQRRRTHLTVIVQEAPRPEGRKYEPAKLVKRVRCEASGVMVPKDKAIKRFVVRNIVDASAIRDIQEASVFDGYVLPKIYRKVYYCVGAAIHSKVVRVRSRKDRRNREPPKRFRGPREGEKPGAPKA</sequence>
<dbReference type="GeneID" id="25730260"/>
<feature type="compositionally biased region" description="Basic and acidic residues" evidence="6">
    <location>
        <begin position="238"/>
        <end position="260"/>
    </location>
</feature>
<evidence type="ECO:0000256" key="2">
    <source>
        <dbReference type="ARBA" id="ARBA00009451"/>
    </source>
</evidence>
<keyword evidence="4 5" id="KW-0687">Ribonucleoprotein</keyword>
<dbReference type="Gene3D" id="3.90.470.10">
    <property type="entry name" value="Ribosomal protein L22/L17"/>
    <property type="match status" value="1"/>
</dbReference>
<feature type="compositionally biased region" description="Polar residues" evidence="6">
    <location>
        <begin position="29"/>
        <end position="43"/>
    </location>
</feature>
<evidence type="ECO:0000256" key="6">
    <source>
        <dbReference type="SAM" id="MobiDB-lite"/>
    </source>
</evidence>
<dbReference type="GO" id="GO:0003735">
    <property type="term" value="F:structural constituent of ribosome"/>
    <property type="evidence" value="ECO:0007669"/>
    <property type="project" value="InterPro"/>
</dbReference>
<dbReference type="PANTHER" id="PTHR12538">
    <property type="entry name" value="40S RIBOSOMAL PROTEIN S26"/>
    <property type="match status" value="1"/>
</dbReference>
<reference evidence="7 8" key="1">
    <citation type="journal article" date="2013" name="BMC Genomics">
        <title>Reconstruction of the lipid metabolism for the microalga Monoraphidium neglectum from its genome sequence reveals characteristics suitable for biofuel production.</title>
        <authorList>
            <person name="Bogen C."/>
            <person name="Al-Dilaimi A."/>
            <person name="Albersmeier A."/>
            <person name="Wichmann J."/>
            <person name="Grundmann M."/>
            <person name="Rupp O."/>
            <person name="Lauersen K.J."/>
            <person name="Blifernez-Klassen O."/>
            <person name="Kalinowski J."/>
            <person name="Goesmann A."/>
            <person name="Mussgnug J.H."/>
            <person name="Kruse O."/>
        </authorList>
    </citation>
    <scope>NUCLEOTIDE SEQUENCE [LARGE SCALE GENOMIC DNA]</scope>
    <source>
        <strain evidence="7 8">SAG 48.87</strain>
    </source>
</reference>
<feature type="region of interest" description="Disordered" evidence="6">
    <location>
        <begin position="1"/>
        <end position="44"/>
    </location>
</feature>
<evidence type="ECO:0000256" key="1">
    <source>
        <dbReference type="ARBA" id="ARBA00008596"/>
    </source>
</evidence>